<reference evidence="2 3" key="1">
    <citation type="submission" date="2019-09" db="EMBL/GenBank/DDBJ databases">
        <title>Isolation of a novel species in the genus Cupriavidus from patients with sepsis using whole genome sequencing.</title>
        <authorList>
            <person name="Kweon O.J."/>
            <person name="Lee M.-K."/>
        </authorList>
    </citation>
    <scope>NUCLEOTIDE SEQUENCE [LARGE SCALE GENOMIC DNA]</scope>
    <source>
        <strain evidence="2 3">MKL-01</strain>
    </source>
</reference>
<evidence type="ECO:0000313" key="2">
    <source>
        <dbReference type="EMBL" id="KAA6128650.1"/>
    </source>
</evidence>
<keyword evidence="3" id="KW-1185">Reference proteome</keyword>
<dbReference type="AlphaFoldDB" id="A0A5M8B442"/>
<gene>
    <name evidence="2" type="ORF">F1599_06815</name>
</gene>
<evidence type="ECO:0000313" key="3">
    <source>
        <dbReference type="Proteomes" id="UP000324324"/>
    </source>
</evidence>
<protein>
    <submittedName>
        <fullName evidence="2">GNAT family N-acetyltransferase</fullName>
    </submittedName>
</protein>
<dbReference type="InterPro" id="IPR016181">
    <property type="entry name" value="Acyl_CoA_acyltransferase"/>
</dbReference>
<dbReference type="PROSITE" id="PS51186">
    <property type="entry name" value="GNAT"/>
    <property type="match status" value="1"/>
</dbReference>
<dbReference type="EMBL" id="VWRN01000022">
    <property type="protein sequence ID" value="KAA6128650.1"/>
    <property type="molecule type" value="Genomic_DNA"/>
</dbReference>
<sequence length="176" mass="19019">MSEFLLRPMAAADLPDVLAVQAQCYRPELIESADALASRLALAPALCWVAAHAEAPRRLAAYLLTHPWPRETLPPLDRVLRHDGFAADETPLTWFIHDMAVAPAGQGQGLAKRLYEKARHGAMQAGLRCSRLIAVQSAARWWQGLGYAPVALAGEAATKLSRYGEGAVVMGRQLGA</sequence>
<evidence type="ECO:0000259" key="1">
    <source>
        <dbReference type="PROSITE" id="PS51186"/>
    </source>
</evidence>
<dbReference type="GO" id="GO:0016747">
    <property type="term" value="F:acyltransferase activity, transferring groups other than amino-acyl groups"/>
    <property type="evidence" value="ECO:0007669"/>
    <property type="project" value="InterPro"/>
</dbReference>
<dbReference type="Proteomes" id="UP000324324">
    <property type="component" value="Unassembled WGS sequence"/>
</dbReference>
<dbReference type="InterPro" id="IPR000182">
    <property type="entry name" value="GNAT_dom"/>
</dbReference>
<organism evidence="2 3">
    <name type="scientific">Cupriavidus cauae</name>
    <dbReference type="NCBI Taxonomy" id="2608999"/>
    <lineage>
        <taxon>Bacteria</taxon>
        <taxon>Pseudomonadati</taxon>
        <taxon>Pseudomonadota</taxon>
        <taxon>Betaproteobacteria</taxon>
        <taxon>Burkholderiales</taxon>
        <taxon>Burkholderiaceae</taxon>
        <taxon>Cupriavidus</taxon>
    </lineage>
</organism>
<accession>A0A5M8B442</accession>
<feature type="domain" description="N-acetyltransferase" evidence="1">
    <location>
        <begin position="4"/>
        <end position="175"/>
    </location>
</feature>
<dbReference type="Gene3D" id="3.40.630.30">
    <property type="match status" value="1"/>
</dbReference>
<dbReference type="Pfam" id="PF00583">
    <property type="entry name" value="Acetyltransf_1"/>
    <property type="match status" value="1"/>
</dbReference>
<comment type="caution">
    <text evidence="2">The sequence shown here is derived from an EMBL/GenBank/DDBJ whole genome shotgun (WGS) entry which is preliminary data.</text>
</comment>
<dbReference type="CDD" id="cd04301">
    <property type="entry name" value="NAT_SF"/>
    <property type="match status" value="1"/>
</dbReference>
<name>A0A5M8B442_9BURK</name>
<proteinExistence type="predicted"/>
<dbReference type="SUPFAM" id="SSF55729">
    <property type="entry name" value="Acyl-CoA N-acyltransferases (Nat)"/>
    <property type="match status" value="1"/>
</dbReference>
<dbReference type="RefSeq" id="WP_149319721.1">
    <property type="nucleotide sequence ID" value="NZ_VWRN01000022.1"/>
</dbReference>
<keyword evidence="2" id="KW-0808">Transferase</keyword>